<proteinExistence type="predicted"/>
<organism evidence="1 2">
    <name type="scientific">Lucilia cuprina</name>
    <name type="common">Green bottle fly</name>
    <name type="synonym">Australian sheep blowfly</name>
    <dbReference type="NCBI Taxonomy" id="7375"/>
    <lineage>
        <taxon>Eukaryota</taxon>
        <taxon>Metazoa</taxon>
        <taxon>Ecdysozoa</taxon>
        <taxon>Arthropoda</taxon>
        <taxon>Hexapoda</taxon>
        <taxon>Insecta</taxon>
        <taxon>Pterygota</taxon>
        <taxon>Neoptera</taxon>
        <taxon>Endopterygota</taxon>
        <taxon>Diptera</taxon>
        <taxon>Brachycera</taxon>
        <taxon>Muscomorpha</taxon>
        <taxon>Oestroidea</taxon>
        <taxon>Calliphoridae</taxon>
        <taxon>Luciliinae</taxon>
        <taxon>Lucilia</taxon>
    </lineage>
</organism>
<protein>
    <submittedName>
        <fullName evidence="1">Uncharacterized protein</fullName>
    </submittedName>
</protein>
<sequence>MFSDDTASVKLKIGSDLTKLLTHKCLENNNITKYNTKKSNISLTFLQKQEHDKPLSHFENVLEPGSNLISHNFLLKQWFPLVWELVGRRTSLEFHSVKTEGLSNMELCICIENIRNSCEDSSKTLQLSQRSPSRIERMYWFVFSKKESIASGRSL</sequence>
<accession>A0A0L0CBX8</accession>
<reference evidence="1 2" key="1">
    <citation type="journal article" date="2015" name="Nat. Commun.">
        <title>Lucilia cuprina genome unlocks parasitic fly biology to underpin future interventions.</title>
        <authorList>
            <person name="Anstead C.A."/>
            <person name="Korhonen P.K."/>
            <person name="Young N.D."/>
            <person name="Hall R.S."/>
            <person name="Jex A.R."/>
            <person name="Murali S.C."/>
            <person name="Hughes D.S."/>
            <person name="Lee S.F."/>
            <person name="Perry T."/>
            <person name="Stroehlein A.J."/>
            <person name="Ansell B.R."/>
            <person name="Breugelmans B."/>
            <person name="Hofmann A."/>
            <person name="Qu J."/>
            <person name="Dugan S."/>
            <person name="Lee S.L."/>
            <person name="Chao H."/>
            <person name="Dinh H."/>
            <person name="Han Y."/>
            <person name="Doddapaneni H.V."/>
            <person name="Worley K.C."/>
            <person name="Muzny D.M."/>
            <person name="Ioannidis P."/>
            <person name="Waterhouse R.M."/>
            <person name="Zdobnov E.M."/>
            <person name="James P.J."/>
            <person name="Bagnall N.H."/>
            <person name="Kotze A.C."/>
            <person name="Gibbs R.A."/>
            <person name="Richards S."/>
            <person name="Batterham P."/>
            <person name="Gasser R.B."/>
        </authorList>
    </citation>
    <scope>NUCLEOTIDE SEQUENCE [LARGE SCALE GENOMIC DNA]</scope>
    <source>
        <strain evidence="1 2">LS</strain>
        <tissue evidence="1">Full body</tissue>
    </source>
</reference>
<gene>
    <name evidence="1" type="ORF">FF38_09178</name>
</gene>
<dbReference type="EMBL" id="JRES01000725">
    <property type="protein sequence ID" value="KNC28949.1"/>
    <property type="molecule type" value="Genomic_DNA"/>
</dbReference>
<dbReference type="Proteomes" id="UP000037069">
    <property type="component" value="Unassembled WGS sequence"/>
</dbReference>
<comment type="caution">
    <text evidence="1">The sequence shown here is derived from an EMBL/GenBank/DDBJ whole genome shotgun (WGS) entry which is preliminary data.</text>
</comment>
<evidence type="ECO:0000313" key="1">
    <source>
        <dbReference type="EMBL" id="KNC28949.1"/>
    </source>
</evidence>
<keyword evidence="2" id="KW-1185">Reference proteome</keyword>
<dbReference type="AlphaFoldDB" id="A0A0L0CBX8"/>
<name>A0A0L0CBX8_LUCCU</name>
<evidence type="ECO:0000313" key="2">
    <source>
        <dbReference type="Proteomes" id="UP000037069"/>
    </source>
</evidence>